<sequence>MALFKKIEQSDGVVTDYHRILFLQTTVNQQNSIVVVSYVSSDIREDEKRNSLNRPYMRSKTYETDYDPDMTIEEAYEFLKTLPDFKDAEDV</sequence>
<name>A0A8S5PVN0_9CAUD</name>
<dbReference type="EMBL" id="BK015525">
    <property type="protein sequence ID" value="DAE11111.1"/>
    <property type="molecule type" value="Genomic_DNA"/>
</dbReference>
<evidence type="ECO:0000313" key="1">
    <source>
        <dbReference type="EMBL" id="DAE11111.1"/>
    </source>
</evidence>
<reference evidence="1" key="1">
    <citation type="journal article" date="2021" name="Proc. Natl. Acad. Sci. U.S.A.">
        <title>A Catalog of Tens of Thousands of Viruses from Human Metagenomes Reveals Hidden Associations with Chronic Diseases.</title>
        <authorList>
            <person name="Tisza M.J."/>
            <person name="Buck C.B."/>
        </authorList>
    </citation>
    <scope>NUCLEOTIDE SEQUENCE</scope>
    <source>
        <strain evidence="1">CtzwE5</strain>
    </source>
</reference>
<accession>A0A8S5PVN0</accession>
<organism evidence="1">
    <name type="scientific">Myoviridae sp. ctzwE5</name>
    <dbReference type="NCBI Taxonomy" id="2825214"/>
    <lineage>
        <taxon>Viruses</taxon>
        <taxon>Duplodnaviria</taxon>
        <taxon>Heunggongvirae</taxon>
        <taxon>Uroviricota</taxon>
        <taxon>Caudoviricetes</taxon>
    </lineage>
</organism>
<protein>
    <submittedName>
        <fullName evidence="1">Uncharacterized protein</fullName>
    </submittedName>
</protein>
<proteinExistence type="predicted"/>